<accession>A0A8S5QWM9</accession>
<dbReference type="EMBL" id="BK015756">
    <property type="protein sequence ID" value="DAE23614.1"/>
    <property type="molecule type" value="Genomic_DNA"/>
</dbReference>
<name>A0A8S5QWM9_9CAUD</name>
<organism evidence="1">
    <name type="scientific">Siphoviridae sp. ctSwt2</name>
    <dbReference type="NCBI Taxonomy" id="2826346"/>
    <lineage>
        <taxon>Viruses</taxon>
        <taxon>Duplodnaviria</taxon>
        <taxon>Heunggongvirae</taxon>
        <taxon>Uroviricota</taxon>
        <taxon>Caudoviricetes</taxon>
    </lineage>
</organism>
<protein>
    <submittedName>
        <fullName evidence="1">Minor structural protein</fullName>
    </submittedName>
</protein>
<sequence>MPDIVQLKENGVVKYMKTHADAIDGIEGKLVKAVGNETILGTKNFQDGIQVKGKEPVLTNAKADYAMVDKDNNASVMSDGSLKLYRRGDLVYLTGSFQLSALKDNQAVWFNIPTWAYPIEAVRMYGKTSDDKMCLLYMNTADNSNIVCKDSVAKGAWITISSCWMAKNPY</sequence>
<proteinExistence type="predicted"/>
<reference evidence="1" key="1">
    <citation type="journal article" date="2021" name="Proc. Natl. Acad. Sci. U.S.A.">
        <title>A Catalog of Tens of Thousands of Viruses from Human Metagenomes Reveals Hidden Associations with Chronic Diseases.</title>
        <authorList>
            <person name="Tisza M.J."/>
            <person name="Buck C.B."/>
        </authorList>
    </citation>
    <scope>NUCLEOTIDE SEQUENCE</scope>
    <source>
        <strain evidence="1">CtSwt2</strain>
    </source>
</reference>
<evidence type="ECO:0000313" key="1">
    <source>
        <dbReference type="EMBL" id="DAE23614.1"/>
    </source>
</evidence>